<organism evidence="3 4">
    <name type="scientific">Nocardiopsis mwathae</name>
    <dbReference type="NCBI Taxonomy" id="1472723"/>
    <lineage>
        <taxon>Bacteria</taxon>
        <taxon>Bacillati</taxon>
        <taxon>Actinomycetota</taxon>
        <taxon>Actinomycetes</taxon>
        <taxon>Streptosporangiales</taxon>
        <taxon>Nocardiopsidaceae</taxon>
        <taxon>Nocardiopsis</taxon>
    </lineage>
</organism>
<feature type="region of interest" description="Disordered" evidence="1">
    <location>
        <begin position="1"/>
        <end position="20"/>
    </location>
</feature>
<reference evidence="3 4" key="1">
    <citation type="submission" date="2020-08" db="EMBL/GenBank/DDBJ databases">
        <title>Sequencing the genomes of 1000 actinobacteria strains.</title>
        <authorList>
            <person name="Klenk H.-P."/>
        </authorList>
    </citation>
    <scope>NUCLEOTIDE SEQUENCE [LARGE SCALE GENOMIC DNA]</scope>
    <source>
        <strain evidence="3 4">DSM 46659</strain>
    </source>
</reference>
<feature type="domain" description="DUF1023" evidence="2">
    <location>
        <begin position="83"/>
        <end position="254"/>
    </location>
</feature>
<dbReference type="SUPFAM" id="SSF53474">
    <property type="entry name" value="alpha/beta-Hydrolases"/>
    <property type="match status" value="1"/>
</dbReference>
<accession>A0A7W9YJD6</accession>
<gene>
    <name evidence="3" type="ORF">HNR23_003318</name>
</gene>
<dbReference type="Pfam" id="PF06259">
    <property type="entry name" value="Abhydrolase_8"/>
    <property type="match status" value="1"/>
</dbReference>
<dbReference type="Gene3D" id="3.40.50.1820">
    <property type="entry name" value="alpha/beta hydrolase"/>
    <property type="match status" value="1"/>
</dbReference>
<dbReference type="EMBL" id="JACHDS010000001">
    <property type="protein sequence ID" value="MBB6173258.1"/>
    <property type="molecule type" value="Genomic_DNA"/>
</dbReference>
<dbReference type="RefSeq" id="WP_184076542.1">
    <property type="nucleotide sequence ID" value="NZ_JACHDS010000001.1"/>
</dbReference>
<dbReference type="AlphaFoldDB" id="A0A7W9YJD6"/>
<protein>
    <recommendedName>
        <fullName evidence="2">DUF1023 domain-containing protein</fullName>
    </recommendedName>
</protein>
<sequence>MHGTEADHRMRSGEVPEPPPPFPFPFSTAMTRQMTSPRIVTVLLLATGLACAAQLHIAAAAAGPAPLRYTPVEEDGHRVLADDPSGSGRVVEVFGDLDTARDIAVVVPGMGQNRENFWHSDVSPGVVPSHNARALYGELRERRPGREVAVVAWLGYESPQIGDPLVATSVRAEQGAEELVRFRREVLPPEAHITLVCHSYGTTVCGLATREPDIADDVVALASPGMGVDDARDIRARVWATRAEDDWIRFVPSFQLDELGLGRGDPMKSDFGAHTFNPGEISGHQNYFQPGSDSLRTTARIVLGDPTLR</sequence>
<dbReference type="InterPro" id="IPR029058">
    <property type="entry name" value="AB_hydrolase_fold"/>
</dbReference>
<evidence type="ECO:0000313" key="4">
    <source>
        <dbReference type="Proteomes" id="UP000546642"/>
    </source>
</evidence>
<evidence type="ECO:0000259" key="2">
    <source>
        <dbReference type="Pfam" id="PF06259"/>
    </source>
</evidence>
<evidence type="ECO:0000313" key="3">
    <source>
        <dbReference type="EMBL" id="MBB6173258.1"/>
    </source>
</evidence>
<dbReference type="InterPro" id="IPR010427">
    <property type="entry name" value="DUF1023"/>
</dbReference>
<keyword evidence="4" id="KW-1185">Reference proteome</keyword>
<dbReference type="Proteomes" id="UP000546642">
    <property type="component" value="Unassembled WGS sequence"/>
</dbReference>
<comment type="caution">
    <text evidence="3">The sequence shown here is derived from an EMBL/GenBank/DDBJ whole genome shotgun (WGS) entry which is preliminary data.</text>
</comment>
<name>A0A7W9YJD6_9ACTN</name>
<evidence type="ECO:0000256" key="1">
    <source>
        <dbReference type="SAM" id="MobiDB-lite"/>
    </source>
</evidence>
<feature type="compositionally biased region" description="Basic and acidic residues" evidence="1">
    <location>
        <begin position="1"/>
        <end position="14"/>
    </location>
</feature>
<proteinExistence type="predicted"/>